<feature type="domain" description="TnsA endonuclease N-terminal" evidence="1">
    <location>
        <begin position="71"/>
        <end position="147"/>
    </location>
</feature>
<evidence type="ECO:0000313" key="2">
    <source>
        <dbReference type="EMBL" id="GLR13681.1"/>
    </source>
</evidence>
<dbReference type="Pfam" id="PF08722">
    <property type="entry name" value="Tn7_TnsA-like_N"/>
    <property type="match status" value="1"/>
</dbReference>
<dbReference type="Proteomes" id="UP001156706">
    <property type="component" value="Unassembled WGS sequence"/>
</dbReference>
<keyword evidence="3" id="KW-1185">Reference proteome</keyword>
<evidence type="ECO:0000313" key="3">
    <source>
        <dbReference type="Proteomes" id="UP001156706"/>
    </source>
</evidence>
<gene>
    <name evidence="2" type="ORF">GCM10007907_24710</name>
</gene>
<accession>A0ABQ5YK77</accession>
<evidence type="ECO:0000259" key="1">
    <source>
        <dbReference type="Pfam" id="PF08722"/>
    </source>
</evidence>
<dbReference type="InterPro" id="IPR014833">
    <property type="entry name" value="TnsA_N"/>
</dbReference>
<comment type="caution">
    <text evidence="2">The sequence shown here is derived from an EMBL/GenBank/DDBJ whole genome shotgun (WGS) entry which is preliminary data.</text>
</comment>
<reference evidence="3" key="1">
    <citation type="journal article" date="2019" name="Int. J. Syst. Evol. Microbiol.">
        <title>The Global Catalogue of Microorganisms (GCM) 10K type strain sequencing project: providing services to taxonomists for standard genome sequencing and annotation.</title>
        <authorList>
            <consortium name="The Broad Institute Genomics Platform"/>
            <consortium name="The Broad Institute Genome Sequencing Center for Infectious Disease"/>
            <person name="Wu L."/>
            <person name="Ma J."/>
        </authorList>
    </citation>
    <scope>NUCLEOTIDE SEQUENCE [LARGE SCALE GENOMIC DNA]</scope>
    <source>
        <strain evidence="3">NBRC 110044</strain>
    </source>
</reference>
<name>A0ABQ5YK77_9NEIS</name>
<protein>
    <recommendedName>
        <fullName evidence="1">TnsA endonuclease N-terminal domain-containing protein</fullName>
    </recommendedName>
</protein>
<dbReference type="Gene3D" id="3.40.91.30">
    <property type="match status" value="1"/>
</dbReference>
<proteinExistence type="predicted"/>
<dbReference type="EMBL" id="BSOG01000002">
    <property type="protein sequence ID" value="GLR13681.1"/>
    <property type="molecule type" value="Genomic_DNA"/>
</dbReference>
<sequence length="238" mass="26843">MPVGNANERPCSVPTHMGGTAMLISPARKIHNRGLVRIVGLFTSARLGLQMPFESQLERDLLIHLEANLGVQHFETQPQSFQYIDADQTVRTYTPDVLIHWVDSDRLPTLIEVKPFEKTQTPEFRVWEELIRRYFGWLGFEFRVVTEREIQTDELYKLRQLLPYSRHGVSVFNRTTAAAVLQLAGGVLSAQVLASRLNPQGLDLGHVLALLFYGQLQANWVTTSLLNLPVSLAGGSHE</sequence>
<organism evidence="2 3">
    <name type="scientific">Chitinimonas prasina</name>
    <dbReference type="NCBI Taxonomy" id="1434937"/>
    <lineage>
        <taxon>Bacteria</taxon>
        <taxon>Pseudomonadati</taxon>
        <taxon>Pseudomonadota</taxon>
        <taxon>Betaproteobacteria</taxon>
        <taxon>Neisseriales</taxon>
        <taxon>Chitinibacteraceae</taxon>
        <taxon>Chitinimonas</taxon>
    </lineage>
</organism>